<dbReference type="EMBL" id="LT635624">
    <property type="protein sequence ID" value="VUZ98066.1"/>
    <property type="molecule type" value="Genomic_DNA"/>
</dbReference>
<proteinExistence type="predicted"/>
<organism evidence="2 3">
    <name type="scientific">Plasmodium vivax</name>
    <name type="common">malaria parasite P. vivax</name>
    <dbReference type="NCBI Taxonomy" id="5855"/>
    <lineage>
        <taxon>Eukaryota</taxon>
        <taxon>Sar</taxon>
        <taxon>Alveolata</taxon>
        <taxon>Apicomplexa</taxon>
        <taxon>Aconoidasida</taxon>
        <taxon>Haemosporida</taxon>
        <taxon>Plasmodiidae</taxon>
        <taxon>Plasmodium</taxon>
        <taxon>Plasmodium (Plasmodium)</taxon>
    </lineage>
</organism>
<dbReference type="OrthoDB" id="388014at2759"/>
<dbReference type="VEuPathDB" id="PlasmoDB:PVW1_000023200"/>
<keyword evidence="1" id="KW-1133">Transmembrane helix</keyword>
<keyword evidence="1" id="KW-0812">Transmembrane</keyword>
<dbReference type="Proteomes" id="UP000220605">
    <property type="component" value="Chromosome 13"/>
</dbReference>
<dbReference type="VEuPathDB" id="PlasmoDB:PVPAM_130015600"/>
<evidence type="ECO:0000313" key="2">
    <source>
        <dbReference type="EMBL" id="VUZ98066.1"/>
    </source>
</evidence>
<keyword evidence="1" id="KW-0472">Membrane</keyword>
<protein>
    <submittedName>
        <fullName evidence="2">VIR protein</fullName>
    </submittedName>
</protein>
<evidence type="ECO:0000256" key="1">
    <source>
        <dbReference type="SAM" id="Phobius"/>
    </source>
</evidence>
<dbReference type="VEuPathDB" id="PlasmoDB:PVP01_1300500"/>
<sequence>MGTQATEKDYKNFDIMDKNYIYKAVISLNRSMLRESSSENNSIINCDSSGITGRTKTVCKKFNNLIRSLCSSKSVELKNKCLNNSGYEYLNFWVNCEFNGEGFFDNTFTEDFQANMQNKIGECVSNDKLINALKLFKHEDLKKMKILDELYKSYHEMHEIIISASDEIAKCLKTSTKCVEDYKSAIRQFQGQNNYFDNALMTFKKTYEALAYEAFRKNISYLSHIAKIPEDPNESKLTFYTIGDNRNKIILISLFGSVIAVVLVLIYFYRFTSFGTLMRARSRKKKKRFNNQDDSMNNSLCINNSNIIRHNNRKYNLAYHSA</sequence>
<dbReference type="InterPro" id="IPR008780">
    <property type="entry name" value="Plasmodium_Vir"/>
</dbReference>
<gene>
    <name evidence="2" type="ORF">PVP01_1300500</name>
</gene>
<accession>A0A565A1C7</accession>
<name>A0A565A1C7_PLAVI</name>
<dbReference type="AlphaFoldDB" id="A0A565A1C7"/>
<feature type="transmembrane region" description="Helical" evidence="1">
    <location>
        <begin position="249"/>
        <end position="269"/>
    </location>
</feature>
<reference evidence="3" key="1">
    <citation type="submission" date="2016-07" db="EMBL/GenBank/DDBJ databases">
        <authorList>
            <consortium name="Pathogen Informatics"/>
        </authorList>
    </citation>
    <scope>NUCLEOTIDE SEQUENCE [LARGE SCALE GENOMIC DNA]</scope>
</reference>
<evidence type="ECO:0000313" key="3">
    <source>
        <dbReference type="Proteomes" id="UP000220605"/>
    </source>
</evidence>
<dbReference type="Pfam" id="PF05795">
    <property type="entry name" value="Plasmodium_Vir"/>
    <property type="match status" value="1"/>
</dbReference>